<dbReference type="EMBL" id="MVBM01000001">
    <property type="protein sequence ID" value="OOK82013.1"/>
    <property type="molecule type" value="Genomic_DNA"/>
</dbReference>
<accession>A0A1V3XS17</accession>
<comment type="caution">
    <text evidence="1">The sequence shown here is derived from an EMBL/GenBank/DDBJ whole genome shotgun (WGS) entry which is preliminary data.</text>
</comment>
<evidence type="ECO:0000313" key="1">
    <source>
        <dbReference type="EMBL" id="OOK82013.1"/>
    </source>
</evidence>
<organism evidence="1 2">
    <name type="scientific">Mycobacterium kansasii</name>
    <dbReference type="NCBI Taxonomy" id="1768"/>
    <lineage>
        <taxon>Bacteria</taxon>
        <taxon>Bacillati</taxon>
        <taxon>Actinomycetota</taxon>
        <taxon>Actinomycetes</taxon>
        <taxon>Mycobacteriales</taxon>
        <taxon>Mycobacteriaceae</taxon>
        <taxon>Mycobacterium</taxon>
    </lineage>
</organism>
<protein>
    <submittedName>
        <fullName evidence="1">Uncharacterized protein</fullName>
    </submittedName>
</protein>
<reference evidence="1 2" key="1">
    <citation type="submission" date="2017-02" db="EMBL/GenBank/DDBJ databases">
        <title>Complete genome sequences of Mycobacterium kansasii strains isolated from rhesus macaques.</title>
        <authorList>
            <person name="Panda A."/>
            <person name="Nagaraj S."/>
            <person name="Zhao X."/>
            <person name="Tettelin H."/>
            <person name="Detolla L.J."/>
        </authorList>
    </citation>
    <scope>NUCLEOTIDE SEQUENCE [LARGE SCALE GENOMIC DNA]</scope>
    <source>
        <strain evidence="1 2">11-3813</strain>
    </source>
</reference>
<dbReference type="AlphaFoldDB" id="A0A1V3XS17"/>
<dbReference type="Proteomes" id="UP000189229">
    <property type="component" value="Unassembled WGS sequence"/>
</dbReference>
<evidence type="ECO:0000313" key="2">
    <source>
        <dbReference type="Proteomes" id="UP000189229"/>
    </source>
</evidence>
<sequence>MLSLVDGMAASAGECDSAPSHVGQVLVTGRSPLGTVCRSSPPH</sequence>
<name>A0A1V3XS17_MYCKA</name>
<gene>
    <name evidence="1" type="ORF">BZL30_1515</name>
</gene>
<proteinExistence type="predicted"/>